<comment type="caution">
    <text evidence="2">The sequence shown here is derived from an EMBL/GenBank/DDBJ whole genome shotgun (WGS) entry which is preliminary data.</text>
</comment>
<proteinExistence type="predicted"/>
<dbReference type="EMBL" id="BAABRO010000021">
    <property type="protein sequence ID" value="GAA5510316.1"/>
    <property type="molecule type" value="Genomic_DNA"/>
</dbReference>
<name>A0ABP9VYX6_9BACT</name>
<evidence type="ECO:0000313" key="2">
    <source>
        <dbReference type="EMBL" id="GAA5510316.1"/>
    </source>
</evidence>
<dbReference type="RefSeq" id="WP_345688130.1">
    <property type="nucleotide sequence ID" value="NZ_BAABRO010000021.1"/>
</dbReference>
<dbReference type="Pfam" id="PF13480">
    <property type="entry name" value="Acetyltransf_6"/>
    <property type="match status" value="1"/>
</dbReference>
<gene>
    <name evidence="2" type="ORF">Rcae01_05824</name>
</gene>
<keyword evidence="3" id="KW-1185">Reference proteome</keyword>
<dbReference type="InterPro" id="IPR016181">
    <property type="entry name" value="Acyl_CoA_acyltransferase"/>
</dbReference>
<organism evidence="2 3">
    <name type="scientific">Novipirellula caenicola</name>
    <dbReference type="NCBI Taxonomy" id="1536901"/>
    <lineage>
        <taxon>Bacteria</taxon>
        <taxon>Pseudomonadati</taxon>
        <taxon>Planctomycetota</taxon>
        <taxon>Planctomycetia</taxon>
        <taxon>Pirellulales</taxon>
        <taxon>Pirellulaceae</taxon>
        <taxon>Novipirellula</taxon>
    </lineage>
</organism>
<sequence>MQWQVQSVDQIGAERWSQWWDLLDDSPEFESPYFTPTYVQCVARVLPNIEVAFLVDGSRLNAVFAFERMNGNVAGPVGRTLADYQGVVCRPGTSIDPSAMLRAAGLVRWTFNHLFPVSQPLASQCWTVWASPQMDFSKGRQAFIDEVYDRSAHLKKTVRTGQNRMKKALGTLTTGSDQGESDLLQRTLQWKSDQYESQHRKHPFREPWVRELLKHWMQETDDRFRGEIVYLKAGGEPVALHYCLRSRHVSHFLINTYDFDCSRYSPGLVSMLMAAEAGAYGDVQRVDFGKGLESYKGRLATTETKVGEGCVDLNHTRYALNQTLQRSRYRFLRSHWADPVRTLARRAADRVPAVRTLLHMR</sequence>
<protein>
    <recommendedName>
        <fullName evidence="1">BioF2-like acetyltransferase domain-containing protein</fullName>
    </recommendedName>
</protein>
<dbReference type="InterPro" id="IPR038740">
    <property type="entry name" value="BioF2-like_GNAT_dom"/>
</dbReference>
<accession>A0ABP9VYX6</accession>
<evidence type="ECO:0000313" key="3">
    <source>
        <dbReference type="Proteomes" id="UP001416858"/>
    </source>
</evidence>
<dbReference type="Proteomes" id="UP001416858">
    <property type="component" value="Unassembled WGS sequence"/>
</dbReference>
<evidence type="ECO:0000259" key="1">
    <source>
        <dbReference type="Pfam" id="PF13480"/>
    </source>
</evidence>
<feature type="domain" description="BioF2-like acetyltransferase" evidence="1">
    <location>
        <begin position="154"/>
        <end position="296"/>
    </location>
</feature>
<reference evidence="2 3" key="1">
    <citation type="submission" date="2024-02" db="EMBL/GenBank/DDBJ databases">
        <title>Rhodopirellula caenicola NBRC 110016.</title>
        <authorList>
            <person name="Ichikawa N."/>
            <person name="Katano-Makiyama Y."/>
            <person name="Hidaka K."/>
        </authorList>
    </citation>
    <scope>NUCLEOTIDE SEQUENCE [LARGE SCALE GENOMIC DNA]</scope>
    <source>
        <strain evidence="2 3">NBRC 110016</strain>
    </source>
</reference>
<dbReference type="SUPFAM" id="SSF55729">
    <property type="entry name" value="Acyl-CoA N-acyltransferases (Nat)"/>
    <property type="match status" value="1"/>
</dbReference>